<dbReference type="AlphaFoldDB" id="A0A5D3KHZ2"/>
<dbReference type="FunFam" id="3.40.50.720:FF:000084">
    <property type="entry name" value="Short-chain dehydrogenase reductase"/>
    <property type="match status" value="1"/>
</dbReference>
<gene>
    <name evidence="4" type="ORF">FXB40_21570</name>
</gene>
<evidence type="ECO:0000313" key="4">
    <source>
        <dbReference type="EMBL" id="TYL93423.1"/>
    </source>
</evidence>
<dbReference type="Proteomes" id="UP000324758">
    <property type="component" value="Unassembled WGS sequence"/>
</dbReference>
<evidence type="ECO:0000313" key="5">
    <source>
        <dbReference type="Proteomes" id="UP000324758"/>
    </source>
</evidence>
<dbReference type="PROSITE" id="PS00061">
    <property type="entry name" value="ADH_SHORT"/>
    <property type="match status" value="1"/>
</dbReference>
<name>A0A5D3KHZ2_9BRAD</name>
<organism evidence="4 5">
    <name type="scientific">Bradyrhizobium rifense</name>
    <dbReference type="NCBI Taxonomy" id="515499"/>
    <lineage>
        <taxon>Bacteria</taxon>
        <taxon>Pseudomonadati</taxon>
        <taxon>Pseudomonadota</taxon>
        <taxon>Alphaproteobacteria</taxon>
        <taxon>Hyphomicrobiales</taxon>
        <taxon>Nitrobacteraceae</taxon>
        <taxon>Bradyrhizobium</taxon>
    </lineage>
</organism>
<dbReference type="EMBL" id="VSSS01000032">
    <property type="protein sequence ID" value="TYL93423.1"/>
    <property type="molecule type" value="Genomic_DNA"/>
</dbReference>
<comment type="similarity">
    <text evidence="1">Belongs to the short-chain dehydrogenases/reductases (SDR) family.</text>
</comment>
<dbReference type="OrthoDB" id="9803333at2"/>
<dbReference type="InterPro" id="IPR002347">
    <property type="entry name" value="SDR_fam"/>
</dbReference>
<dbReference type="PANTHER" id="PTHR43477:SF1">
    <property type="entry name" value="DIHYDROANTICAPSIN 7-DEHYDROGENASE"/>
    <property type="match status" value="1"/>
</dbReference>
<protein>
    <submittedName>
        <fullName evidence="4">SDR family oxidoreductase</fullName>
    </submittedName>
</protein>
<dbReference type="InterPro" id="IPR057326">
    <property type="entry name" value="KR_dom"/>
</dbReference>
<evidence type="ECO:0000259" key="3">
    <source>
        <dbReference type="SMART" id="SM00822"/>
    </source>
</evidence>
<evidence type="ECO:0000256" key="2">
    <source>
        <dbReference type="ARBA" id="ARBA00023002"/>
    </source>
</evidence>
<proteinExistence type="inferred from homology"/>
<feature type="domain" description="Ketoreductase" evidence="3">
    <location>
        <begin position="21"/>
        <end position="195"/>
    </location>
</feature>
<dbReference type="SUPFAM" id="SSF51735">
    <property type="entry name" value="NAD(P)-binding Rossmann-fold domains"/>
    <property type="match status" value="1"/>
</dbReference>
<evidence type="ECO:0000256" key="1">
    <source>
        <dbReference type="ARBA" id="ARBA00006484"/>
    </source>
</evidence>
<dbReference type="PRINTS" id="PR00080">
    <property type="entry name" value="SDRFAMILY"/>
</dbReference>
<keyword evidence="2" id="KW-0560">Oxidoreductase</keyword>
<dbReference type="CDD" id="cd05233">
    <property type="entry name" value="SDR_c"/>
    <property type="match status" value="1"/>
</dbReference>
<dbReference type="PRINTS" id="PR00081">
    <property type="entry name" value="GDHRDH"/>
</dbReference>
<keyword evidence="5" id="KW-1185">Reference proteome</keyword>
<dbReference type="SMART" id="SM00822">
    <property type="entry name" value="PKS_KR"/>
    <property type="match status" value="1"/>
</dbReference>
<dbReference type="InterPro" id="IPR051122">
    <property type="entry name" value="SDR_DHRS6-like"/>
</dbReference>
<sequence length="262" mass="26648">MSLPRPTTQPRTPIMAKLDGKIALISGGTTGIGAETAKLFQSEGATVVVTGSSERSVDAAKAALPGIEVLLSDAGNVAATKALVDQVKAKHGRIDVLFVNAGIAKFAPIADVDEALYDSQFNINVKGAFFLIKHAIPVIPNGGAIILTASVAGANGGLGGSTIYGSTKAALRSFGRTIAKELTPRGIRVNTISPGPIITPILDKGGLTPAQKDSFIEGAKTRIPLGRTGTVAEVAAAALYLAADATYTTGAELFVDGGLVDL</sequence>
<dbReference type="Gene3D" id="3.40.50.720">
    <property type="entry name" value="NAD(P)-binding Rossmann-like Domain"/>
    <property type="match status" value="1"/>
</dbReference>
<reference evidence="4 5" key="1">
    <citation type="submission" date="2019-08" db="EMBL/GenBank/DDBJ databases">
        <title>Bradyrhizobium hipponensis sp. nov., a rhizobium isolated from a Lupinus angustifolius root nodule in Tunisia.</title>
        <authorList>
            <person name="Off K."/>
            <person name="Rejili M."/>
            <person name="Mars M."/>
            <person name="Brachmann A."/>
            <person name="Marin M."/>
        </authorList>
    </citation>
    <scope>NUCLEOTIDE SEQUENCE [LARGE SCALE GENOMIC DNA]</scope>
    <source>
        <strain evidence="4 5">CTAW71</strain>
    </source>
</reference>
<comment type="caution">
    <text evidence="4">The sequence shown here is derived from an EMBL/GenBank/DDBJ whole genome shotgun (WGS) entry which is preliminary data.</text>
</comment>
<dbReference type="GO" id="GO:0016491">
    <property type="term" value="F:oxidoreductase activity"/>
    <property type="evidence" value="ECO:0007669"/>
    <property type="project" value="UniProtKB-KW"/>
</dbReference>
<dbReference type="Pfam" id="PF13561">
    <property type="entry name" value="adh_short_C2"/>
    <property type="match status" value="1"/>
</dbReference>
<dbReference type="InterPro" id="IPR036291">
    <property type="entry name" value="NAD(P)-bd_dom_sf"/>
</dbReference>
<dbReference type="PANTHER" id="PTHR43477">
    <property type="entry name" value="DIHYDROANTICAPSIN 7-DEHYDROGENASE"/>
    <property type="match status" value="1"/>
</dbReference>
<accession>A0A5D3KHZ2</accession>
<dbReference type="InterPro" id="IPR020904">
    <property type="entry name" value="Sc_DH/Rdtase_CS"/>
</dbReference>